<gene>
    <name evidence="1" type="ORF">D9753_34315</name>
</gene>
<keyword evidence="2" id="KW-1185">Reference proteome</keyword>
<accession>A0A3G2JL14</accession>
<dbReference type="Proteomes" id="UP000268329">
    <property type="component" value="Chromosome"/>
</dbReference>
<evidence type="ECO:0000313" key="2">
    <source>
        <dbReference type="Proteomes" id="UP000268329"/>
    </source>
</evidence>
<dbReference type="SUPFAM" id="SSF51905">
    <property type="entry name" value="FAD/NAD(P)-binding domain"/>
    <property type="match status" value="1"/>
</dbReference>
<dbReference type="PANTHER" id="PTHR43422:SF3">
    <property type="entry name" value="THIAMINE THIAZOLE SYNTHASE"/>
    <property type="match status" value="1"/>
</dbReference>
<sequence length="481" mass="51238">MSQKAVVIGAGTAGLVAAAALARAEPALQILLLDRDELPEGPENRRGVPQGHHAHLLMAGGLAAMESLFPDSVRDRLLSAGAHEIALGNGMLALTADSGWFRRWRWNGPHMITCTRALLDWVLRQALLDSCATISIHRATVEGLLGDAQRVHGVRISGADHDLGTELEADFVVDASGRGSGSLTWLSGIGVTGVEERKIDSGLTNATRIYRTPEGAESFPLTVVQANPYNGRPGRSAMVLPIEGNRWMVSAGGTRGGEPPQDAQGFLEYTLGLPHPIVGHLISGAQPLTDVVVTRGRSTSNARRYFEKSPRWPERFVVLGDALTTFNPAYGQGMSVAALGAQVLTREVQQHGLTGPGLSRRVLRGAARHVDTAWATAVGMDILYPGVLGGAPTLADRVTAHYARRLTKAATGSYDAAAALWDVTSLKATPTRVLRPKALLAGLTGPFLPRTSEPPLWPSEREVLNRLRKAAERTATSVAHS</sequence>
<dbReference type="PRINTS" id="PR00420">
    <property type="entry name" value="RNGMNOXGNASE"/>
</dbReference>
<dbReference type="InterPro" id="IPR036188">
    <property type="entry name" value="FAD/NAD-bd_sf"/>
</dbReference>
<proteinExistence type="predicted"/>
<dbReference type="Gene3D" id="3.50.50.60">
    <property type="entry name" value="FAD/NAD(P)-binding domain"/>
    <property type="match status" value="1"/>
</dbReference>
<dbReference type="OrthoDB" id="9790035at2"/>
<reference evidence="1 2" key="1">
    <citation type="submission" date="2018-10" db="EMBL/GenBank/DDBJ databases">
        <title>The genome of Streptomyces dangxiongensis Z022.</title>
        <authorList>
            <person name="Zhang B."/>
        </authorList>
    </citation>
    <scope>NUCLEOTIDE SEQUENCE [LARGE SCALE GENOMIC DNA]</scope>
    <source>
        <strain evidence="1 2">Z022</strain>
    </source>
</reference>
<dbReference type="PANTHER" id="PTHR43422">
    <property type="entry name" value="THIAMINE THIAZOLE SYNTHASE"/>
    <property type="match status" value="1"/>
</dbReference>
<organism evidence="1 2">
    <name type="scientific">Streptomyces dangxiongensis</name>
    <dbReference type="NCBI Taxonomy" id="1442032"/>
    <lineage>
        <taxon>Bacteria</taxon>
        <taxon>Bacillati</taxon>
        <taxon>Actinomycetota</taxon>
        <taxon>Actinomycetes</taxon>
        <taxon>Kitasatosporales</taxon>
        <taxon>Streptomycetaceae</taxon>
        <taxon>Streptomyces</taxon>
    </lineage>
</organism>
<dbReference type="EMBL" id="CP033073">
    <property type="protein sequence ID" value="AYN43120.1"/>
    <property type="molecule type" value="Genomic_DNA"/>
</dbReference>
<evidence type="ECO:0000313" key="1">
    <source>
        <dbReference type="EMBL" id="AYN43120.1"/>
    </source>
</evidence>
<dbReference type="AlphaFoldDB" id="A0A3G2JL14"/>
<protein>
    <submittedName>
        <fullName evidence="1">Pyridine nucleotide-disulfide oxidoreductase</fullName>
    </submittedName>
</protein>
<dbReference type="KEGG" id="sdd:D9753_34315"/>
<dbReference type="RefSeq" id="WP_121790546.1">
    <property type="nucleotide sequence ID" value="NZ_CP033073.1"/>
</dbReference>
<name>A0A3G2JL14_9ACTN</name>